<dbReference type="InterPro" id="IPR056508">
    <property type="entry name" value="HPAT-like"/>
</dbReference>
<keyword evidence="6" id="KW-0472">Membrane</keyword>
<keyword evidence="4" id="KW-0812">Transmembrane</keyword>
<evidence type="ECO:0000256" key="1">
    <source>
        <dbReference type="ARBA" id="ARBA00004167"/>
    </source>
</evidence>
<dbReference type="PANTHER" id="PTHR31485">
    <property type="entry name" value="PEPTIDYL SERINE ALPHA-GALACTOSYLTRANSFERASE"/>
    <property type="match status" value="1"/>
</dbReference>
<keyword evidence="3" id="KW-0808">Transferase</keyword>
<dbReference type="GO" id="GO:0016757">
    <property type="term" value="F:glycosyltransferase activity"/>
    <property type="evidence" value="ECO:0007669"/>
    <property type="project" value="UniProtKB-KW"/>
</dbReference>
<evidence type="ECO:0000256" key="5">
    <source>
        <dbReference type="ARBA" id="ARBA00022989"/>
    </source>
</evidence>
<dbReference type="OrthoDB" id="10259977at2759"/>
<evidence type="ECO:0000313" key="8">
    <source>
        <dbReference type="EMBL" id="CAD7704630.1"/>
    </source>
</evidence>
<dbReference type="InterPro" id="IPR044845">
    <property type="entry name" value="HPAT/SRGT1-like"/>
</dbReference>
<feature type="domain" description="Hydroxyproline O-arabinosyltransferase-like" evidence="7">
    <location>
        <begin position="1"/>
        <end position="83"/>
    </location>
</feature>
<keyword evidence="2" id="KW-0328">Glycosyltransferase</keyword>
<protein>
    <recommendedName>
        <fullName evidence="7">Hydroxyproline O-arabinosyltransferase-like domain-containing protein</fullName>
    </recommendedName>
</protein>
<evidence type="ECO:0000256" key="2">
    <source>
        <dbReference type="ARBA" id="ARBA00022676"/>
    </source>
</evidence>
<evidence type="ECO:0000256" key="6">
    <source>
        <dbReference type="ARBA" id="ARBA00023136"/>
    </source>
</evidence>
<dbReference type="AlphaFoldDB" id="A0A8S1JF26"/>
<dbReference type="GO" id="GO:0016020">
    <property type="term" value="C:membrane"/>
    <property type="evidence" value="ECO:0007669"/>
    <property type="project" value="UniProtKB-SubCell"/>
</dbReference>
<evidence type="ECO:0000256" key="3">
    <source>
        <dbReference type="ARBA" id="ARBA00022679"/>
    </source>
</evidence>
<name>A0A8S1JF26_9CHLO</name>
<keyword evidence="5" id="KW-1133">Transmembrane helix</keyword>
<dbReference type="Proteomes" id="UP000708148">
    <property type="component" value="Unassembled WGS sequence"/>
</dbReference>
<dbReference type="PANTHER" id="PTHR31485:SF4">
    <property type="entry name" value="HYDROXYPROLINE O-ARABINOSYLTRANSFERASE RDN1"/>
    <property type="match status" value="1"/>
</dbReference>
<sequence length="99" mass="11191">MGGFTRILHSGRPDDLMDEIPTYVAKPLPNEAENRGYVVLNRPYAFLQWARDTNIAEKYVLMSEPDHLFLRPLPNLMKGEHPGEPASCAGVHACMEVPW</sequence>
<evidence type="ECO:0000313" key="9">
    <source>
        <dbReference type="Proteomes" id="UP000708148"/>
    </source>
</evidence>
<proteinExistence type="predicted"/>
<organism evidence="8 9">
    <name type="scientific">Ostreobium quekettii</name>
    <dbReference type="NCBI Taxonomy" id="121088"/>
    <lineage>
        <taxon>Eukaryota</taxon>
        <taxon>Viridiplantae</taxon>
        <taxon>Chlorophyta</taxon>
        <taxon>core chlorophytes</taxon>
        <taxon>Ulvophyceae</taxon>
        <taxon>TCBD clade</taxon>
        <taxon>Bryopsidales</taxon>
        <taxon>Ostreobineae</taxon>
        <taxon>Ostreobiaceae</taxon>
        <taxon>Ostreobium</taxon>
    </lineage>
</organism>
<dbReference type="Pfam" id="PF23452">
    <property type="entry name" value="HPAT"/>
    <property type="match status" value="1"/>
</dbReference>
<gene>
    <name evidence="8" type="ORF">OSTQU699_LOCUS9985</name>
</gene>
<reference evidence="8" key="1">
    <citation type="submission" date="2020-12" db="EMBL/GenBank/DDBJ databases">
        <authorList>
            <person name="Iha C."/>
        </authorList>
    </citation>
    <scope>NUCLEOTIDE SEQUENCE</scope>
</reference>
<dbReference type="EMBL" id="CAJHUC010002936">
    <property type="protein sequence ID" value="CAD7704630.1"/>
    <property type="molecule type" value="Genomic_DNA"/>
</dbReference>
<comment type="subcellular location">
    <subcellularLocation>
        <location evidence="1">Membrane</location>
        <topology evidence="1">Single-pass membrane protein</topology>
    </subcellularLocation>
</comment>
<evidence type="ECO:0000256" key="4">
    <source>
        <dbReference type="ARBA" id="ARBA00022692"/>
    </source>
</evidence>
<accession>A0A8S1JF26</accession>
<keyword evidence="9" id="KW-1185">Reference proteome</keyword>
<comment type="caution">
    <text evidence="8">The sequence shown here is derived from an EMBL/GenBank/DDBJ whole genome shotgun (WGS) entry which is preliminary data.</text>
</comment>
<evidence type="ECO:0000259" key="7">
    <source>
        <dbReference type="Pfam" id="PF23452"/>
    </source>
</evidence>